<gene>
    <name evidence="1" type="ORF">ACJRO7_017114</name>
</gene>
<sequence length="113" mass="12692">MNRISLVRPLVSKRSVKNANLLPGAWRLPNEKSVLLNVDGSWANSRSEASSQDAHRVIIDRFVKKVQAALTAMVETLHLHEAPLHLSEASCSELKEMRSDLKRKFGDLRGLIH</sequence>
<proteinExistence type="predicted"/>
<organism evidence="1 2">
    <name type="scientific">Eucalyptus globulus</name>
    <name type="common">Tasmanian blue gum</name>
    <dbReference type="NCBI Taxonomy" id="34317"/>
    <lineage>
        <taxon>Eukaryota</taxon>
        <taxon>Viridiplantae</taxon>
        <taxon>Streptophyta</taxon>
        <taxon>Embryophyta</taxon>
        <taxon>Tracheophyta</taxon>
        <taxon>Spermatophyta</taxon>
        <taxon>Magnoliopsida</taxon>
        <taxon>eudicotyledons</taxon>
        <taxon>Gunneridae</taxon>
        <taxon>Pentapetalae</taxon>
        <taxon>rosids</taxon>
        <taxon>malvids</taxon>
        <taxon>Myrtales</taxon>
        <taxon>Myrtaceae</taxon>
        <taxon>Myrtoideae</taxon>
        <taxon>Eucalypteae</taxon>
        <taxon>Eucalyptus</taxon>
    </lineage>
</organism>
<comment type="caution">
    <text evidence="1">The sequence shown here is derived from an EMBL/GenBank/DDBJ whole genome shotgun (WGS) entry which is preliminary data.</text>
</comment>
<dbReference type="AlphaFoldDB" id="A0ABD3KW93"/>
<evidence type="ECO:0000313" key="2">
    <source>
        <dbReference type="Proteomes" id="UP001634007"/>
    </source>
</evidence>
<reference evidence="1 2" key="1">
    <citation type="submission" date="2024-11" db="EMBL/GenBank/DDBJ databases">
        <title>Chromosome-level genome assembly of Eucalyptus globulus Labill. provides insights into its genome evolution.</title>
        <authorList>
            <person name="Li X."/>
        </authorList>
    </citation>
    <scope>NUCLEOTIDE SEQUENCE [LARGE SCALE GENOMIC DNA]</scope>
    <source>
        <strain evidence="1">CL2024</strain>
        <tissue evidence="1">Fresh tender leaves</tissue>
    </source>
</reference>
<dbReference type="EMBL" id="JBJKBG010000004">
    <property type="protein sequence ID" value="KAL3741596.1"/>
    <property type="molecule type" value="Genomic_DNA"/>
</dbReference>
<protein>
    <submittedName>
        <fullName evidence="1">Uncharacterized protein</fullName>
    </submittedName>
</protein>
<evidence type="ECO:0000313" key="1">
    <source>
        <dbReference type="EMBL" id="KAL3741596.1"/>
    </source>
</evidence>
<name>A0ABD3KW93_EUCGL</name>
<accession>A0ABD3KW93</accession>
<keyword evidence="2" id="KW-1185">Reference proteome</keyword>
<dbReference type="Proteomes" id="UP001634007">
    <property type="component" value="Unassembled WGS sequence"/>
</dbReference>